<keyword evidence="4" id="KW-0812">Transmembrane</keyword>
<name>A0A0G1NK13_9BACT</name>
<evidence type="ECO:0000313" key="7">
    <source>
        <dbReference type="Proteomes" id="UP000034569"/>
    </source>
</evidence>
<dbReference type="AlphaFoldDB" id="A0A0G1NK13"/>
<dbReference type="Pfam" id="PF13473">
    <property type="entry name" value="Cupredoxin_1"/>
    <property type="match status" value="1"/>
</dbReference>
<dbReference type="InterPro" id="IPR050845">
    <property type="entry name" value="Cu-binding_ET"/>
</dbReference>
<feature type="domain" description="EfeO-type cupredoxin-like" evidence="5">
    <location>
        <begin position="121"/>
        <end position="203"/>
    </location>
</feature>
<dbReference type="SUPFAM" id="SSF49503">
    <property type="entry name" value="Cupredoxins"/>
    <property type="match status" value="1"/>
</dbReference>
<dbReference type="GO" id="GO:0046872">
    <property type="term" value="F:metal ion binding"/>
    <property type="evidence" value="ECO:0007669"/>
    <property type="project" value="UniProtKB-KW"/>
</dbReference>
<keyword evidence="1" id="KW-0479">Metal-binding</keyword>
<proteinExistence type="predicted"/>
<dbReference type="Gene3D" id="2.60.40.420">
    <property type="entry name" value="Cupredoxins - blue copper proteins"/>
    <property type="match status" value="1"/>
</dbReference>
<gene>
    <name evidence="6" type="ORF">UX33_C0042G0004</name>
</gene>
<dbReference type="EMBL" id="LCLU01000042">
    <property type="protein sequence ID" value="KKU20667.1"/>
    <property type="molecule type" value="Genomic_DNA"/>
</dbReference>
<sequence>MDNQKINLITDNKKIIAIAAAAIALGLGAYWLLSRAPEAPPAEEGATQPAGEQPSAGEPSEAPSAASEAPTGTPAAPQASPISEEGKVVTPAGEPVKLNVEPGSPEAPQQSAPLEKKDIPATAVKITMSPSGISPDVFTAKPGQAITLSVTADESQTHVFKFDDPSLSAVAVGVGPGETRAISFNAPKAGEYVFYCDVPGHRGRGESGKMIVK</sequence>
<reference evidence="6 7" key="1">
    <citation type="journal article" date="2015" name="Nature">
        <title>rRNA introns, odd ribosomes, and small enigmatic genomes across a large radiation of phyla.</title>
        <authorList>
            <person name="Brown C.T."/>
            <person name="Hug L.A."/>
            <person name="Thomas B.C."/>
            <person name="Sharon I."/>
            <person name="Castelle C.J."/>
            <person name="Singh A."/>
            <person name="Wilkins M.J."/>
            <person name="Williams K.H."/>
            <person name="Banfield J.F."/>
        </authorList>
    </citation>
    <scope>NUCLEOTIDE SEQUENCE [LARGE SCALE GENOMIC DNA]</scope>
</reference>
<dbReference type="PANTHER" id="PTHR38439:SF3">
    <property type="entry name" value="COPPER-RESISTANT CUPROPROTEIN COPI"/>
    <property type="match status" value="1"/>
</dbReference>
<evidence type="ECO:0000259" key="5">
    <source>
        <dbReference type="Pfam" id="PF13473"/>
    </source>
</evidence>
<feature type="region of interest" description="Disordered" evidence="3">
    <location>
        <begin position="39"/>
        <end position="115"/>
    </location>
</feature>
<dbReference type="PANTHER" id="PTHR38439">
    <property type="entry name" value="AURACYANIN-B"/>
    <property type="match status" value="1"/>
</dbReference>
<keyword evidence="2" id="KW-0186">Copper</keyword>
<dbReference type="CDD" id="cd00920">
    <property type="entry name" value="Cupredoxin"/>
    <property type="match status" value="1"/>
</dbReference>
<accession>A0A0G1NK13</accession>
<keyword evidence="4" id="KW-1133">Transmembrane helix</keyword>
<evidence type="ECO:0000256" key="2">
    <source>
        <dbReference type="ARBA" id="ARBA00023008"/>
    </source>
</evidence>
<protein>
    <submittedName>
        <fullName evidence="6">Nitrite reductase, copper-containing protein</fullName>
    </submittedName>
</protein>
<feature type="transmembrane region" description="Helical" evidence="4">
    <location>
        <begin position="15"/>
        <end position="33"/>
    </location>
</feature>
<evidence type="ECO:0000256" key="4">
    <source>
        <dbReference type="SAM" id="Phobius"/>
    </source>
</evidence>
<dbReference type="InterPro" id="IPR028096">
    <property type="entry name" value="EfeO_Cupredoxin"/>
</dbReference>
<keyword evidence="4" id="KW-0472">Membrane</keyword>
<evidence type="ECO:0000256" key="3">
    <source>
        <dbReference type="SAM" id="MobiDB-lite"/>
    </source>
</evidence>
<evidence type="ECO:0000256" key="1">
    <source>
        <dbReference type="ARBA" id="ARBA00022723"/>
    </source>
</evidence>
<comment type="caution">
    <text evidence="6">The sequence shown here is derived from an EMBL/GenBank/DDBJ whole genome shotgun (WGS) entry which is preliminary data.</text>
</comment>
<dbReference type="Proteomes" id="UP000034569">
    <property type="component" value="Unassembled WGS sequence"/>
</dbReference>
<evidence type="ECO:0000313" key="6">
    <source>
        <dbReference type="EMBL" id="KKU20667.1"/>
    </source>
</evidence>
<organism evidence="6 7">
    <name type="scientific">Candidatus Azambacteria bacterium GW2011_GWC1_46_13</name>
    <dbReference type="NCBI Taxonomy" id="1618619"/>
    <lineage>
        <taxon>Bacteria</taxon>
        <taxon>Candidatus Azamiibacteriota</taxon>
    </lineage>
</organism>
<dbReference type="InterPro" id="IPR008972">
    <property type="entry name" value="Cupredoxin"/>
</dbReference>
<feature type="compositionally biased region" description="Low complexity" evidence="3">
    <location>
        <begin position="42"/>
        <end position="77"/>
    </location>
</feature>